<dbReference type="GO" id="GO:0005886">
    <property type="term" value="C:plasma membrane"/>
    <property type="evidence" value="ECO:0007669"/>
    <property type="project" value="UniProtKB-SubCell"/>
</dbReference>
<dbReference type="RefSeq" id="WP_117391336.1">
    <property type="nucleotide sequence ID" value="NZ_QWDC01000001.1"/>
</dbReference>
<dbReference type="Pfam" id="PF03279">
    <property type="entry name" value="Lip_A_acyltrans"/>
    <property type="match status" value="1"/>
</dbReference>
<evidence type="ECO:0000256" key="2">
    <source>
        <dbReference type="ARBA" id="ARBA00022475"/>
    </source>
</evidence>
<dbReference type="GO" id="GO:0016746">
    <property type="term" value="F:acyltransferase activity"/>
    <property type="evidence" value="ECO:0007669"/>
    <property type="project" value="UniProtKB-KW"/>
</dbReference>
<dbReference type="PANTHER" id="PTHR30606">
    <property type="entry name" value="LIPID A BIOSYNTHESIS LAUROYL ACYLTRANSFERASE"/>
    <property type="match status" value="1"/>
</dbReference>
<keyword evidence="6 8" id="KW-0012">Acyltransferase</keyword>
<evidence type="ECO:0000313" key="8">
    <source>
        <dbReference type="EMBL" id="RFZ95786.1"/>
    </source>
</evidence>
<keyword evidence="2" id="KW-1003">Cell membrane</keyword>
<keyword evidence="7" id="KW-1133">Transmembrane helix</keyword>
<gene>
    <name evidence="8" type="ORF">D0C36_02565</name>
</gene>
<comment type="caution">
    <text evidence="8">The sequence shown here is derived from an EMBL/GenBank/DDBJ whole genome shotgun (WGS) entry which is preliminary data.</text>
</comment>
<dbReference type="AlphaFoldDB" id="A0A372P091"/>
<dbReference type="EMBL" id="QWDC01000001">
    <property type="protein sequence ID" value="RFZ95786.1"/>
    <property type="molecule type" value="Genomic_DNA"/>
</dbReference>
<evidence type="ECO:0000256" key="1">
    <source>
        <dbReference type="ARBA" id="ARBA00004533"/>
    </source>
</evidence>
<organism evidence="8 9">
    <name type="scientific">Mucilaginibacter conchicola</name>
    <dbReference type="NCBI Taxonomy" id="2303333"/>
    <lineage>
        <taxon>Bacteria</taxon>
        <taxon>Pseudomonadati</taxon>
        <taxon>Bacteroidota</taxon>
        <taxon>Sphingobacteriia</taxon>
        <taxon>Sphingobacteriales</taxon>
        <taxon>Sphingobacteriaceae</taxon>
        <taxon>Mucilaginibacter</taxon>
    </lineage>
</organism>
<evidence type="ECO:0000256" key="6">
    <source>
        <dbReference type="ARBA" id="ARBA00023315"/>
    </source>
</evidence>
<dbReference type="Proteomes" id="UP000264217">
    <property type="component" value="Unassembled WGS sequence"/>
</dbReference>
<evidence type="ECO:0000256" key="7">
    <source>
        <dbReference type="SAM" id="Phobius"/>
    </source>
</evidence>
<evidence type="ECO:0000256" key="5">
    <source>
        <dbReference type="ARBA" id="ARBA00023136"/>
    </source>
</evidence>
<proteinExistence type="predicted"/>
<keyword evidence="5 7" id="KW-0472">Membrane</keyword>
<sequence length="294" mass="34744">MLRKAASCAGIFFLYLISLLPFWLLYGIADVLYLILYRLVGYRVKVVRQNLQNAFPNRSEAERLKIEKQYYHYLADLMVETIKMITVSEAQLRKRMKPTNPEMVEHYFSKGRSIIAAAGHYCNWEMAALAFGMLTDEKRVIVYKPLKNQQFDNLFNKVRARFGAILVSMKQTLRTMISIKNELSFSVLVSDQTPNMHEINYFTTFLNQPTAVFLGIEKLAKMIDAVVLFYRIDRVKRGYYTYTLVPLIEEPKKTEGHEITEAHVQYLDKLIQEKPQYWLWSHRRWKYRPEDLNL</sequence>
<dbReference type="PIRSF" id="PIRSF026649">
    <property type="entry name" value="MsbB"/>
    <property type="match status" value="1"/>
</dbReference>
<dbReference type="GO" id="GO:0009247">
    <property type="term" value="P:glycolipid biosynthetic process"/>
    <property type="evidence" value="ECO:0007669"/>
    <property type="project" value="UniProtKB-ARBA"/>
</dbReference>
<dbReference type="InterPro" id="IPR004960">
    <property type="entry name" value="LipA_acyltrans"/>
</dbReference>
<comment type="subcellular location">
    <subcellularLocation>
        <location evidence="1">Cell inner membrane</location>
    </subcellularLocation>
</comment>
<feature type="transmembrane region" description="Helical" evidence="7">
    <location>
        <begin position="12"/>
        <end position="36"/>
    </location>
</feature>
<evidence type="ECO:0000313" key="9">
    <source>
        <dbReference type="Proteomes" id="UP000264217"/>
    </source>
</evidence>
<dbReference type="CDD" id="cd07984">
    <property type="entry name" value="LPLAT_LABLAT-like"/>
    <property type="match status" value="1"/>
</dbReference>
<protein>
    <submittedName>
        <fullName evidence="8">Lauroyl acyltransferase</fullName>
    </submittedName>
</protein>
<keyword evidence="3" id="KW-0997">Cell inner membrane</keyword>
<dbReference type="PANTHER" id="PTHR30606:SF10">
    <property type="entry name" value="PHOSPHATIDYLINOSITOL MANNOSIDE ACYLTRANSFERASE"/>
    <property type="match status" value="1"/>
</dbReference>
<dbReference type="OrthoDB" id="9801955at2"/>
<keyword evidence="9" id="KW-1185">Reference proteome</keyword>
<keyword evidence="4 8" id="KW-0808">Transferase</keyword>
<evidence type="ECO:0000256" key="4">
    <source>
        <dbReference type="ARBA" id="ARBA00022679"/>
    </source>
</evidence>
<keyword evidence="7" id="KW-0812">Transmembrane</keyword>
<evidence type="ECO:0000256" key="3">
    <source>
        <dbReference type="ARBA" id="ARBA00022519"/>
    </source>
</evidence>
<name>A0A372P091_9SPHI</name>
<reference evidence="8 9" key="1">
    <citation type="submission" date="2018-08" db="EMBL/GenBank/DDBJ databases">
        <title>Mucilaginibacter sp. MYSH2.</title>
        <authorList>
            <person name="Seo T."/>
        </authorList>
    </citation>
    <scope>NUCLEOTIDE SEQUENCE [LARGE SCALE GENOMIC DNA]</scope>
    <source>
        <strain evidence="8 9">MYSH2</strain>
    </source>
</reference>
<accession>A0A372P091</accession>